<evidence type="ECO:0000313" key="11">
    <source>
        <dbReference type="EMBL" id="QCW99001.1"/>
    </source>
</evidence>
<evidence type="ECO:0000256" key="2">
    <source>
        <dbReference type="ARBA" id="ARBA00022679"/>
    </source>
</evidence>
<dbReference type="EMBL" id="CP040710">
    <property type="protein sequence ID" value="QCW99001.1"/>
    <property type="molecule type" value="Genomic_DNA"/>
</dbReference>
<feature type="domain" description="Reverse transcriptase" evidence="10">
    <location>
        <begin position="1"/>
        <end position="243"/>
    </location>
</feature>
<dbReference type="GO" id="GO:0003964">
    <property type="term" value="F:RNA-directed DNA polymerase activity"/>
    <property type="evidence" value="ECO:0007669"/>
    <property type="project" value="UniProtKB-KW"/>
</dbReference>
<keyword evidence="3" id="KW-0548">Nucleotidyltransferase</keyword>
<dbReference type="KEGG" id="asag:FGM00_02290"/>
<keyword evidence="4" id="KW-0479">Metal-binding</keyword>
<accession>A0A5B7SLR5</accession>
<gene>
    <name evidence="11" type="ORF">FGM00_02290</name>
</gene>
<dbReference type="Proteomes" id="UP000310017">
    <property type="component" value="Chromosome"/>
</dbReference>
<protein>
    <recommendedName>
        <fullName evidence="1">RNA-directed DNA polymerase</fullName>
        <ecNumber evidence="1">2.7.7.49</ecNumber>
    </recommendedName>
</protein>
<dbReference type="PROSITE" id="PS50878">
    <property type="entry name" value="RT_POL"/>
    <property type="match status" value="1"/>
</dbReference>
<evidence type="ECO:0000313" key="12">
    <source>
        <dbReference type="Proteomes" id="UP000310017"/>
    </source>
</evidence>
<evidence type="ECO:0000256" key="9">
    <source>
        <dbReference type="ARBA" id="ARBA00048173"/>
    </source>
</evidence>
<dbReference type="InterPro" id="IPR000123">
    <property type="entry name" value="Reverse_transcriptase_msDNA"/>
</dbReference>
<reference evidence="11 12" key="1">
    <citation type="submission" date="2019-05" db="EMBL/GenBank/DDBJ databases">
        <title>Genome sequencing of F202Z8.</title>
        <authorList>
            <person name="Kwon Y.M."/>
        </authorList>
    </citation>
    <scope>NUCLEOTIDE SEQUENCE [LARGE SCALE GENOMIC DNA]</scope>
    <source>
        <strain evidence="11 12">F202Z8</strain>
    </source>
</reference>
<proteinExistence type="inferred from homology"/>
<dbReference type="SUPFAM" id="SSF56672">
    <property type="entry name" value="DNA/RNA polymerases"/>
    <property type="match status" value="1"/>
</dbReference>
<dbReference type="InterPro" id="IPR051083">
    <property type="entry name" value="GrpII_Intron_Splice-Mob/Def"/>
</dbReference>
<dbReference type="NCBIfam" id="NF038233">
    <property type="entry name" value="retron_St85_RT"/>
    <property type="match status" value="1"/>
</dbReference>
<dbReference type="PRINTS" id="PR00866">
    <property type="entry name" value="RNADNAPOLMS"/>
</dbReference>
<organism evidence="11 12">
    <name type="scientific">Aggregatimonas sangjinii</name>
    <dbReference type="NCBI Taxonomy" id="2583587"/>
    <lineage>
        <taxon>Bacteria</taxon>
        <taxon>Pseudomonadati</taxon>
        <taxon>Bacteroidota</taxon>
        <taxon>Flavobacteriia</taxon>
        <taxon>Flavobacteriales</taxon>
        <taxon>Flavobacteriaceae</taxon>
        <taxon>Aggregatimonas</taxon>
    </lineage>
</organism>
<evidence type="ECO:0000256" key="8">
    <source>
        <dbReference type="ARBA" id="ARBA00034120"/>
    </source>
</evidence>
<dbReference type="PANTHER" id="PTHR34047:SF7">
    <property type="entry name" value="RNA-DIRECTED DNA POLYMERASE"/>
    <property type="match status" value="1"/>
</dbReference>
<evidence type="ECO:0000256" key="6">
    <source>
        <dbReference type="ARBA" id="ARBA00022918"/>
    </source>
</evidence>
<name>A0A5B7SLR5_9FLAO</name>
<comment type="similarity">
    <text evidence="8">Belongs to the bacterial reverse transcriptase family.</text>
</comment>
<evidence type="ECO:0000256" key="3">
    <source>
        <dbReference type="ARBA" id="ARBA00022695"/>
    </source>
</evidence>
<dbReference type="InterPro" id="IPR000477">
    <property type="entry name" value="RT_dom"/>
</dbReference>
<evidence type="ECO:0000256" key="1">
    <source>
        <dbReference type="ARBA" id="ARBA00012493"/>
    </source>
</evidence>
<evidence type="ECO:0000256" key="7">
    <source>
        <dbReference type="ARBA" id="ARBA00023118"/>
    </source>
</evidence>
<dbReference type="EC" id="2.7.7.49" evidence="1"/>
<dbReference type="RefSeq" id="WP_138851356.1">
    <property type="nucleotide sequence ID" value="NZ_CP040710.1"/>
</dbReference>
<sequence>MIKNENIRLNMLGLPIIQSINDFSHITHLSKYTLYQLSEKSDFHYKKFPLKKKAGGTRTICQPSKNLKGLQSWILVNILNKLKVSDSCKGFEKGSSIGDNARPHINANCILTLDLSDFFGTVSDIQVYNVFKSIGYNNLISTMMTNICTSDGSLPQGSPSSPKLANLVSWKLDKRIQGFVGKRGITYTRYADDLSFSGLHPANTVQVLPVVKSIIQDEGFRINPRKTRVSGASRAKIITGLVISNNRFGIGQTKYRILRAKIFHLTKPKEQNNIDLLNEVNGWIAYLKSVDKLRFNKVFKYVSKLKKEHPKTLINQMTIANIV</sequence>
<keyword evidence="7" id="KW-0051">Antiviral defense</keyword>
<evidence type="ECO:0000259" key="10">
    <source>
        <dbReference type="PROSITE" id="PS50878"/>
    </source>
</evidence>
<dbReference type="Pfam" id="PF00078">
    <property type="entry name" value="RVT_1"/>
    <property type="match status" value="1"/>
</dbReference>
<dbReference type="OrthoDB" id="9780724at2"/>
<dbReference type="AlphaFoldDB" id="A0A5B7SLR5"/>
<keyword evidence="2" id="KW-0808">Transferase</keyword>
<dbReference type="GO" id="GO:0003723">
    <property type="term" value="F:RNA binding"/>
    <property type="evidence" value="ECO:0007669"/>
    <property type="project" value="InterPro"/>
</dbReference>
<keyword evidence="5" id="KW-0460">Magnesium</keyword>
<evidence type="ECO:0000256" key="5">
    <source>
        <dbReference type="ARBA" id="ARBA00022842"/>
    </source>
</evidence>
<keyword evidence="12" id="KW-1185">Reference proteome</keyword>
<comment type="catalytic activity">
    <reaction evidence="9">
        <text>DNA(n) + a 2'-deoxyribonucleoside 5'-triphosphate = DNA(n+1) + diphosphate</text>
        <dbReference type="Rhea" id="RHEA:22508"/>
        <dbReference type="Rhea" id="RHEA-COMP:17339"/>
        <dbReference type="Rhea" id="RHEA-COMP:17340"/>
        <dbReference type="ChEBI" id="CHEBI:33019"/>
        <dbReference type="ChEBI" id="CHEBI:61560"/>
        <dbReference type="ChEBI" id="CHEBI:173112"/>
        <dbReference type="EC" id="2.7.7.49"/>
    </reaction>
</comment>
<keyword evidence="6 11" id="KW-0695">RNA-directed DNA polymerase</keyword>
<dbReference type="PANTHER" id="PTHR34047">
    <property type="entry name" value="NUCLEAR INTRON MATURASE 1, MITOCHONDRIAL-RELATED"/>
    <property type="match status" value="1"/>
</dbReference>
<dbReference type="InterPro" id="IPR043502">
    <property type="entry name" value="DNA/RNA_pol_sf"/>
</dbReference>
<evidence type="ECO:0000256" key="4">
    <source>
        <dbReference type="ARBA" id="ARBA00022723"/>
    </source>
</evidence>
<dbReference type="GO" id="GO:0051607">
    <property type="term" value="P:defense response to virus"/>
    <property type="evidence" value="ECO:0007669"/>
    <property type="project" value="UniProtKB-KW"/>
</dbReference>
<dbReference type="GO" id="GO:0046872">
    <property type="term" value="F:metal ion binding"/>
    <property type="evidence" value="ECO:0007669"/>
    <property type="project" value="UniProtKB-KW"/>
</dbReference>
<dbReference type="CDD" id="cd03487">
    <property type="entry name" value="RT_Bac_retron_II"/>
    <property type="match status" value="1"/>
</dbReference>